<gene>
    <name evidence="3" type="primary">Contig17901.g19035</name>
    <name evidence="3" type="ORF">STYLEM_2929</name>
</gene>
<dbReference type="InParanoid" id="A0A077ZVP0"/>
<evidence type="ECO:0000313" key="4">
    <source>
        <dbReference type="Proteomes" id="UP000039865"/>
    </source>
</evidence>
<dbReference type="Proteomes" id="UP000039865">
    <property type="component" value="Unassembled WGS sequence"/>
</dbReference>
<accession>A0A077ZVP0</accession>
<evidence type="ECO:0000313" key="3">
    <source>
        <dbReference type="EMBL" id="CDW73939.1"/>
    </source>
</evidence>
<dbReference type="EMBL" id="CCKQ01002831">
    <property type="protein sequence ID" value="CDW73939.1"/>
    <property type="molecule type" value="Genomic_DNA"/>
</dbReference>
<sequence>MNKDYLVGAQQLNHQHLNKNYYRTNEDEIQTVDTTCILQSYTNAGLHSDSYLAQRQLIPRNHLIYSNSQIGHHRSNHELFDPDIYSSIKKQATSQIIQNEEMENEIGDDRLFFSHQKDELPQNLTLQTNSYAINAQNLQQTSQYQNPNNNSYEHVPLSDDQLGDSQVNESINEDLQVEEFEDSQLITQVQLFQQQQLHEEKQSMIKQKRHEIDIKIQTLQERANIIIKKSYIKRSKLETQKQDLIDRKIQAEQRLQSLIRIQESLEEKLQDQLQDFNQVKNTKEGEMTIIIQPKRNQTFQLQQDIEINNAKIQQIEKQIQAIQQEIWNQDQLLLVLNQEIDNLLQQSGEYLQIYHQIQDQKQKIAEHQNKIDKKQLELELNMNINRKFSNNLNFLNDTRIMNVGRGEEQQHHDRRVKIAQIENILGQHGFYDYIVQQHTTKCEMMILENQNRLLESKLIDLQNEKNLTDMMIQSIGEQQMNNLQVVKIFNDIKYKNKLLKMKVKLLDKALAQNQKTLELHKQKLDYEYNANFYQGDHRLFNNFLFLNINPQTMQDEKYYLDLFENYRSLILQFNDPLNVIRLEQQIIQKQKPQIHKTISILEFHYSFLTDSLQKSKGLVKQERFKLQQLQKLLPIVEQKISHVLFSQYIERHHDEIQTVIKTYGKQNFEKKKHQQLEEFHKINCQRLQKDYEMIDILMNKKNDIINNQRMYKIKEQKQLEDKTTNIQAKIIKFQDEKEMHSRDSGNKRYLIEQIKQQVQSAKRHIDDQLKCVLDQEDHKYGIKEIYQKLKEIMQVEEESKDVIEQCERQIDEIDDFEKQCQQKAESQREICQRQLEIMQQLKKEIDINMIKEQLGALNGELSLIEQNIDEVINIDVDKIINSLNENIPLSTIRIPQLPPIQREEDQKQVKSICKHLQQVYEFQNINSKQEFDLFQAIAPLLEGYKISIQKKQYSQNQKYKMVYEDKYFRISNDFTRFEIRSLDDLMFRVDSFFKIQQLKSIKITNQTQITLRKLQLDFQDLTSPSRQSQENISINRRSITRPMTTKNFNNRSNNLASFSDSHSCNGQFSSMTRGGYSTKSLAANYNQQKSVDRQRNQYIPLRNQTEAEISLTSQNQNLQQNGYSQAQSQSNHSQQIWNENYSEESFEFIMILSDKEIIAKTQDYNEFKSLIQTCKKLIEKKKHLMDLIETGEIKQKMRIFKI</sequence>
<feature type="region of interest" description="Disordered" evidence="2">
    <location>
        <begin position="1025"/>
        <end position="1052"/>
    </location>
</feature>
<name>A0A077ZVP0_STYLE</name>
<reference evidence="3 4" key="1">
    <citation type="submission" date="2014-06" db="EMBL/GenBank/DDBJ databases">
        <authorList>
            <person name="Swart Estienne"/>
        </authorList>
    </citation>
    <scope>NUCLEOTIDE SEQUENCE [LARGE SCALE GENOMIC DNA]</scope>
    <source>
        <strain evidence="3 4">130c</strain>
    </source>
</reference>
<keyword evidence="4" id="KW-1185">Reference proteome</keyword>
<organism evidence="3 4">
    <name type="scientific">Stylonychia lemnae</name>
    <name type="common">Ciliate</name>
    <dbReference type="NCBI Taxonomy" id="5949"/>
    <lineage>
        <taxon>Eukaryota</taxon>
        <taxon>Sar</taxon>
        <taxon>Alveolata</taxon>
        <taxon>Ciliophora</taxon>
        <taxon>Intramacronucleata</taxon>
        <taxon>Spirotrichea</taxon>
        <taxon>Stichotrichia</taxon>
        <taxon>Sporadotrichida</taxon>
        <taxon>Oxytrichidae</taxon>
        <taxon>Stylonychinae</taxon>
        <taxon>Stylonychia</taxon>
    </lineage>
</organism>
<feature type="coiled-coil region" evidence="1">
    <location>
        <begin position="234"/>
        <end position="332"/>
    </location>
</feature>
<evidence type="ECO:0000256" key="1">
    <source>
        <dbReference type="SAM" id="Coils"/>
    </source>
</evidence>
<protein>
    <submittedName>
        <fullName evidence="3">Uncharacterized protein</fullName>
    </submittedName>
</protein>
<keyword evidence="1" id="KW-0175">Coiled coil</keyword>
<proteinExistence type="predicted"/>
<feature type="coiled-coil region" evidence="1">
    <location>
        <begin position="792"/>
        <end position="844"/>
    </location>
</feature>
<dbReference type="AlphaFoldDB" id="A0A077ZVP0"/>
<evidence type="ECO:0000256" key="2">
    <source>
        <dbReference type="SAM" id="MobiDB-lite"/>
    </source>
</evidence>